<dbReference type="CDD" id="cd07043">
    <property type="entry name" value="STAS_anti-anti-sigma_factors"/>
    <property type="match status" value="1"/>
</dbReference>
<protein>
    <submittedName>
        <fullName evidence="2">Anti-sigma-factor antagonist</fullName>
    </submittedName>
</protein>
<dbReference type="Gene3D" id="3.30.750.24">
    <property type="entry name" value="STAS domain"/>
    <property type="match status" value="1"/>
</dbReference>
<dbReference type="PROSITE" id="PS50801">
    <property type="entry name" value="STAS"/>
    <property type="match status" value="1"/>
</dbReference>
<keyword evidence="3" id="KW-1185">Reference proteome</keyword>
<reference evidence="3" key="1">
    <citation type="journal article" date="2015" name="Microbiology">
        <title>Genome of Methanoregula boonei 6A8 reveals adaptations to oligotrophic peatland environments.</title>
        <authorList>
            <person name="Braeuer S."/>
            <person name="Cadillo-Quiroz H."/>
            <person name="Kyrpides N."/>
            <person name="Woyke T."/>
            <person name="Goodwin L."/>
            <person name="Detter C."/>
            <person name="Podell S."/>
            <person name="Yavitt J.B."/>
            <person name="Zinder S.H."/>
        </authorList>
    </citation>
    <scope>NUCLEOTIDE SEQUENCE [LARGE SCALE GENOMIC DNA]</scope>
    <source>
        <strain evidence="3">DSM 21154 / JCM 14090 / 6A8</strain>
    </source>
</reference>
<dbReference type="EMBL" id="CP000780">
    <property type="protein sequence ID" value="ABS54571.1"/>
    <property type="molecule type" value="Genomic_DNA"/>
</dbReference>
<sequence>MARHPNVVFRDIFRQLEKISLFFSNFPAILYSPVRCSLAIVQVIEMEIHHEISRGIVIVTFSGWLDTTSAGKFLEYCVLLPPATPIIFDLSRLSFLSRTGLRALLRFRNMRASTGSVVVIAGSRGFVDTALKMNRFNRLFPMYLSVADAIPAIATAAAPIPRVWGGA</sequence>
<gene>
    <name evidence="2" type="ordered locus">Mboo_0047</name>
</gene>
<name>A7I4B0_METB6</name>
<evidence type="ECO:0000313" key="3">
    <source>
        <dbReference type="Proteomes" id="UP000002408"/>
    </source>
</evidence>
<dbReference type="Proteomes" id="UP000002408">
    <property type="component" value="Chromosome"/>
</dbReference>
<evidence type="ECO:0000313" key="2">
    <source>
        <dbReference type="EMBL" id="ABS54571.1"/>
    </source>
</evidence>
<dbReference type="AlphaFoldDB" id="A7I4B0"/>
<dbReference type="PANTHER" id="PTHR33495">
    <property type="entry name" value="ANTI-SIGMA FACTOR ANTAGONIST TM_1081-RELATED-RELATED"/>
    <property type="match status" value="1"/>
</dbReference>
<dbReference type="SUPFAM" id="SSF52091">
    <property type="entry name" value="SpoIIaa-like"/>
    <property type="match status" value="1"/>
</dbReference>
<dbReference type="InterPro" id="IPR036513">
    <property type="entry name" value="STAS_dom_sf"/>
</dbReference>
<dbReference type="GO" id="GO:0043856">
    <property type="term" value="F:anti-sigma factor antagonist activity"/>
    <property type="evidence" value="ECO:0007669"/>
    <property type="project" value="TreeGrafter"/>
</dbReference>
<dbReference type="InterPro" id="IPR002645">
    <property type="entry name" value="STAS_dom"/>
</dbReference>
<proteinExistence type="predicted"/>
<dbReference type="eggNOG" id="arCOG06891">
    <property type="taxonomic scope" value="Archaea"/>
</dbReference>
<dbReference type="STRING" id="456442.Mboo_0047"/>
<evidence type="ECO:0000259" key="1">
    <source>
        <dbReference type="PROSITE" id="PS50801"/>
    </source>
</evidence>
<dbReference type="KEGG" id="mbn:Mboo_0047"/>
<feature type="domain" description="STAS" evidence="1">
    <location>
        <begin position="46"/>
        <end position="153"/>
    </location>
</feature>
<accession>A7I4B0</accession>
<organism evidence="2 3">
    <name type="scientific">Methanoregula boonei (strain DSM 21154 / JCM 14090 / 6A8)</name>
    <dbReference type="NCBI Taxonomy" id="456442"/>
    <lineage>
        <taxon>Archaea</taxon>
        <taxon>Methanobacteriati</taxon>
        <taxon>Methanobacteriota</taxon>
        <taxon>Stenosarchaea group</taxon>
        <taxon>Methanomicrobia</taxon>
        <taxon>Methanomicrobiales</taxon>
        <taxon>Methanoregulaceae</taxon>
        <taxon>Methanoregula</taxon>
    </lineage>
</organism>
<dbReference type="HOGENOM" id="CLU_1590874_0_0_2"/>
<dbReference type="Pfam" id="PF01740">
    <property type="entry name" value="STAS"/>
    <property type="match status" value="1"/>
</dbReference>